<dbReference type="Gene3D" id="1.20.120.400">
    <property type="entry name" value="Nickel-containing superoxide dismutase"/>
    <property type="match status" value="1"/>
</dbReference>
<dbReference type="STRING" id="1129794.C427_4594"/>
<dbReference type="EMBL" id="CP003837">
    <property type="protein sequence ID" value="AGH46693.1"/>
    <property type="molecule type" value="Genomic_DNA"/>
</dbReference>
<keyword evidence="2" id="KW-1185">Reference proteome</keyword>
<dbReference type="OrthoDB" id="9790847at2"/>
<dbReference type="Proteomes" id="UP000011864">
    <property type="component" value="Chromosome"/>
</dbReference>
<dbReference type="SUPFAM" id="SSF109770">
    <property type="entry name" value="Nickel-containing superoxide dismutase, NiSOD"/>
    <property type="match status" value="1"/>
</dbReference>
<dbReference type="RefSeq" id="WP_007639838.1">
    <property type="nucleotide sequence ID" value="NC_020514.1"/>
</dbReference>
<dbReference type="AlphaFoldDB" id="K7AD50"/>
<reference evidence="1 2" key="1">
    <citation type="journal article" date="2013" name="Genome Announc.">
        <title>Complete Genome Sequence of Glaciecola psychrophila Strain 170T.</title>
        <authorList>
            <person name="Yin J."/>
            <person name="Chen J."/>
            <person name="Liu G."/>
            <person name="Yu Y."/>
            <person name="Song L."/>
            <person name="Wang X."/>
            <person name="Qu X."/>
        </authorList>
    </citation>
    <scope>NUCLEOTIDE SEQUENCE [LARGE SCALE GENOMIC DNA]</scope>
    <source>
        <strain evidence="1 2">170</strain>
    </source>
</reference>
<dbReference type="NCBIfam" id="TIGR02753">
    <property type="entry name" value="sodN"/>
    <property type="match status" value="1"/>
</dbReference>
<evidence type="ECO:0000313" key="1">
    <source>
        <dbReference type="EMBL" id="AGH46693.1"/>
    </source>
</evidence>
<name>K7AD50_9ALTE</name>
<dbReference type="InterPro" id="IPR014123">
    <property type="entry name" value="Superoxide_dismutase_Ni-type"/>
</dbReference>
<sequence>MIAGLIHAFDNKFGIASAAAHCDIPCKIYDPIVAQVSCLSVLRFIDLITELSDKPQLTAAEYSQLSRLTREKEMHANNVKEEIRVIWGDYFKAPQLEQFPNTHSLVHEIMLTASACKQHIVRDKAEQLLSLVNEFADSFWRSKNLSTYTATCPYPPSEKVVYPRLSQH</sequence>
<dbReference type="eggNOG" id="ENOG502ZR3M">
    <property type="taxonomic scope" value="Bacteria"/>
</dbReference>
<dbReference type="GO" id="GO:0004784">
    <property type="term" value="F:superoxide dismutase activity"/>
    <property type="evidence" value="ECO:0007669"/>
    <property type="project" value="InterPro"/>
</dbReference>
<protein>
    <submittedName>
        <fullName evidence="1">Superoxide dismutase, Ni</fullName>
    </submittedName>
</protein>
<proteinExistence type="predicted"/>
<dbReference type="KEGG" id="gps:C427_4594"/>
<dbReference type="PATRIC" id="fig|1129794.4.peg.4573"/>
<organism evidence="1 2">
    <name type="scientific">Paraglaciecola psychrophila 170</name>
    <dbReference type="NCBI Taxonomy" id="1129794"/>
    <lineage>
        <taxon>Bacteria</taxon>
        <taxon>Pseudomonadati</taxon>
        <taxon>Pseudomonadota</taxon>
        <taxon>Gammaproteobacteria</taxon>
        <taxon>Alteromonadales</taxon>
        <taxon>Alteromonadaceae</taxon>
        <taxon>Paraglaciecola</taxon>
    </lineage>
</organism>
<evidence type="ECO:0000313" key="2">
    <source>
        <dbReference type="Proteomes" id="UP000011864"/>
    </source>
</evidence>
<dbReference type="HOGENOM" id="CLU_141681_0_0_6"/>
<accession>K7AD50</accession>
<gene>
    <name evidence="1" type="ORF">C427_4594</name>
</gene>
<dbReference type="InterPro" id="IPR036502">
    <property type="entry name" value="NiSOD_sf"/>
</dbReference>
<dbReference type="GO" id="GO:0016151">
    <property type="term" value="F:nickel cation binding"/>
    <property type="evidence" value="ECO:0007669"/>
    <property type="project" value="InterPro"/>
</dbReference>
<dbReference type="Pfam" id="PF09055">
    <property type="entry name" value="Sod_Ni"/>
    <property type="match status" value="1"/>
</dbReference>